<proteinExistence type="predicted"/>
<evidence type="ECO:0000313" key="2">
    <source>
        <dbReference type="EMBL" id="MPC83367.1"/>
    </source>
</evidence>
<evidence type="ECO:0000256" key="1">
    <source>
        <dbReference type="SAM" id="MobiDB-lite"/>
    </source>
</evidence>
<feature type="compositionally biased region" description="Polar residues" evidence="1">
    <location>
        <begin position="1"/>
        <end position="20"/>
    </location>
</feature>
<protein>
    <submittedName>
        <fullName evidence="2">Uncharacterized protein</fullName>
    </submittedName>
</protein>
<comment type="caution">
    <text evidence="2">The sequence shown here is derived from an EMBL/GenBank/DDBJ whole genome shotgun (WGS) entry which is preliminary data.</text>
</comment>
<dbReference type="AlphaFoldDB" id="A0A5B7IP24"/>
<gene>
    <name evidence="2" type="ORF">E2C01_078075</name>
</gene>
<evidence type="ECO:0000313" key="3">
    <source>
        <dbReference type="Proteomes" id="UP000324222"/>
    </source>
</evidence>
<organism evidence="2 3">
    <name type="scientific">Portunus trituberculatus</name>
    <name type="common">Swimming crab</name>
    <name type="synonym">Neptunus trituberculatus</name>
    <dbReference type="NCBI Taxonomy" id="210409"/>
    <lineage>
        <taxon>Eukaryota</taxon>
        <taxon>Metazoa</taxon>
        <taxon>Ecdysozoa</taxon>
        <taxon>Arthropoda</taxon>
        <taxon>Crustacea</taxon>
        <taxon>Multicrustacea</taxon>
        <taxon>Malacostraca</taxon>
        <taxon>Eumalacostraca</taxon>
        <taxon>Eucarida</taxon>
        <taxon>Decapoda</taxon>
        <taxon>Pleocyemata</taxon>
        <taxon>Brachyura</taxon>
        <taxon>Eubrachyura</taxon>
        <taxon>Portunoidea</taxon>
        <taxon>Portunidae</taxon>
        <taxon>Portuninae</taxon>
        <taxon>Portunus</taxon>
    </lineage>
</organism>
<dbReference type="Proteomes" id="UP000324222">
    <property type="component" value="Unassembled WGS sequence"/>
</dbReference>
<name>A0A5B7IP24_PORTR</name>
<feature type="region of interest" description="Disordered" evidence="1">
    <location>
        <begin position="1"/>
        <end position="32"/>
    </location>
</feature>
<accession>A0A5B7IP24</accession>
<sequence>MISSSSTEHGTQGTQTSNNKIFKKNVKPTDPGRKLKLQIHYKNKKTSHLLLKNSSDTKKEEMQMSHVVYIGSYVTKETVKSCLQPISA</sequence>
<keyword evidence="3" id="KW-1185">Reference proteome</keyword>
<dbReference type="EMBL" id="VSRR010062314">
    <property type="protein sequence ID" value="MPC83367.1"/>
    <property type="molecule type" value="Genomic_DNA"/>
</dbReference>
<reference evidence="2 3" key="1">
    <citation type="submission" date="2019-05" db="EMBL/GenBank/DDBJ databases">
        <title>Another draft genome of Portunus trituberculatus and its Hox gene families provides insights of decapod evolution.</title>
        <authorList>
            <person name="Jeong J.-H."/>
            <person name="Song I."/>
            <person name="Kim S."/>
            <person name="Choi T."/>
            <person name="Kim D."/>
            <person name="Ryu S."/>
            <person name="Kim W."/>
        </authorList>
    </citation>
    <scope>NUCLEOTIDE SEQUENCE [LARGE SCALE GENOMIC DNA]</scope>
    <source>
        <tissue evidence="2">Muscle</tissue>
    </source>
</reference>